<dbReference type="EMBL" id="CAAALY010016932">
    <property type="protein sequence ID" value="VEL13168.1"/>
    <property type="molecule type" value="Genomic_DNA"/>
</dbReference>
<dbReference type="Proteomes" id="UP000784294">
    <property type="component" value="Unassembled WGS sequence"/>
</dbReference>
<proteinExistence type="predicted"/>
<evidence type="ECO:0000313" key="2">
    <source>
        <dbReference type="EMBL" id="VEL13168.1"/>
    </source>
</evidence>
<accession>A0A448WJF5</accession>
<feature type="compositionally biased region" description="Basic and acidic residues" evidence="1">
    <location>
        <begin position="13"/>
        <end position="34"/>
    </location>
</feature>
<reference evidence="2" key="1">
    <citation type="submission" date="2018-11" db="EMBL/GenBank/DDBJ databases">
        <authorList>
            <consortium name="Pathogen Informatics"/>
        </authorList>
    </citation>
    <scope>NUCLEOTIDE SEQUENCE</scope>
</reference>
<feature type="compositionally biased region" description="Polar residues" evidence="1">
    <location>
        <begin position="74"/>
        <end position="83"/>
    </location>
</feature>
<name>A0A448WJF5_9PLAT</name>
<keyword evidence="3" id="KW-1185">Reference proteome</keyword>
<feature type="compositionally biased region" description="Basic and acidic residues" evidence="1">
    <location>
        <begin position="103"/>
        <end position="112"/>
    </location>
</feature>
<evidence type="ECO:0000256" key="1">
    <source>
        <dbReference type="SAM" id="MobiDB-lite"/>
    </source>
</evidence>
<gene>
    <name evidence="2" type="ORF">PXEA_LOCUS6608</name>
</gene>
<dbReference type="AlphaFoldDB" id="A0A448WJF5"/>
<evidence type="ECO:0000313" key="3">
    <source>
        <dbReference type="Proteomes" id="UP000784294"/>
    </source>
</evidence>
<feature type="region of interest" description="Disordered" evidence="1">
    <location>
        <begin position="1"/>
        <end position="45"/>
    </location>
</feature>
<organism evidence="2 3">
    <name type="scientific">Protopolystoma xenopodis</name>
    <dbReference type="NCBI Taxonomy" id="117903"/>
    <lineage>
        <taxon>Eukaryota</taxon>
        <taxon>Metazoa</taxon>
        <taxon>Spiralia</taxon>
        <taxon>Lophotrochozoa</taxon>
        <taxon>Platyhelminthes</taxon>
        <taxon>Monogenea</taxon>
        <taxon>Polyopisthocotylea</taxon>
        <taxon>Polystomatidea</taxon>
        <taxon>Polystomatidae</taxon>
        <taxon>Protopolystoma</taxon>
    </lineage>
</organism>
<feature type="region of interest" description="Disordered" evidence="1">
    <location>
        <begin position="70"/>
        <end position="178"/>
    </location>
</feature>
<comment type="caution">
    <text evidence="2">The sequence shown here is derived from an EMBL/GenBank/DDBJ whole genome shotgun (WGS) entry which is preliminary data.</text>
</comment>
<sequence>MPQSTGAPSFRGLRQDASRALRQHDNRVEQRHSDGCQGYAKTSSTRHAAARCAEFTSATRAASLEALATHVASAASSPQTSWMNRLGNRPTDRRTSRASAGKRYREPPDARLRQAAPRQGAPVSVRLGRPGGGRGLVGPEAVADWSSRRRKEAQSVRPTCLRPRRSRVPAPTGGAADRDSLVEAWRGVAWRIN</sequence>
<protein>
    <submittedName>
        <fullName evidence="2">Uncharacterized protein</fullName>
    </submittedName>
</protein>